<keyword evidence="3 9" id="KW-0812">Transmembrane</keyword>
<evidence type="ECO:0000256" key="10">
    <source>
        <dbReference type="SAM" id="MobiDB-lite"/>
    </source>
</evidence>
<dbReference type="GO" id="GO:0008188">
    <property type="term" value="F:neuropeptide receptor activity"/>
    <property type="evidence" value="ECO:0007669"/>
    <property type="project" value="TreeGrafter"/>
</dbReference>
<feature type="transmembrane region" description="Helical" evidence="11">
    <location>
        <begin position="191"/>
        <end position="217"/>
    </location>
</feature>
<evidence type="ECO:0000256" key="5">
    <source>
        <dbReference type="ARBA" id="ARBA00023040"/>
    </source>
</evidence>
<evidence type="ECO:0000256" key="11">
    <source>
        <dbReference type="SAM" id="Phobius"/>
    </source>
</evidence>
<evidence type="ECO:0000256" key="3">
    <source>
        <dbReference type="ARBA" id="ARBA00022692"/>
    </source>
</evidence>
<comment type="similarity">
    <text evidence="2 9">Belongs to the G-protein coupled receptor 1 family.</text>
</comment>
<evidence type="ECO:0000256" key="8">
    <source>
        <dbReference type="ARBA" id="ARBA00023224"/>
    </source>
</evidence>
<dbReference type="GO" id="GO:0005886">
    <property type="term" value="C:plasma membrane"/>
    <property type="evidence" value="ECO:0007669"/>
    <property type="project" value="TreeGrafter"/>
</dbReference>
<dbReference type="Pfam" id="PF00001">
    <property type="entry name" value="7tm_1"/>
    <property type="match status" value="1"/>
</dbReference>
<comment type="subcellular location">
    <subcellularLocation>
        <location evidence="1">Membrane</location>
        <topology evidence="1">Multi-pass membrane protein</topology>
    </subcellularLocation>
</comment>
<dbReference type="SUPFAM" id="SSF81321">
    <property type="entry name" value="Family A G protein-coupled receptor-like"/>
    <property type="match status" value="1"/>
</dbReference>
<organism evidence="13 14">
    <name type="scientific">Pseudolycoriella hygida</name>
    <dbReference type="NCBI Taxonomy" id="35572"/>
    <lineage>
        <taxon>Eukaryota</taxon>
        <taxon>Metazoa</taxon>
        <taxon>Ecdysozoa</taxon>
        <taxon>Arthropoda</taxon>
        <taxon>Hexapoda</taxon>
        <taxon>Insecta</taxon>
        <taxon>Pterygota</taxon>
        <taxon>Neoptera</taxon>
        <taxon>Endopterygota</taxon>
        <taxon>Diptera</taxon>
        <taxon>Nematocera</taxon>
        <taxon>Sciaroidea</taxon>
        <taxon>Sciaridae</taxon>
        <taxon>Pseudolycoriella</taxon>
    </lineage>
</organism>
<evidence type="ECO:0000256" key="7">
    <source>
        <dbReference type="ARBA" id="ARBA00023170"/>
    </source>
</evidence>
<evidence type="ECO:0000256" key="4">
    <source>
        <dbReference type="ARBA" id="ARBA00022989"/>
    </source>
</evidence>
<dbReference type="PRINTS" id="PR00237">
    <property type="entry name" value="GPCRRHODOPSN"/>
</dbReference>
<feature type="transmembrane region" description="Helical" evidence="11">
    <location>
        <begin position="363"/>
        <end position="384"/>
    </location>
</feature>
<protein>
    <submittedName>
        <fullName evidence="13">Cholecystokinin receptor</fullName>
    </submittedName>
</protein>
<proteinExistence type="inferred from homology"/>
<dbReference type="EMBL" id="WJQU01000001">
    <property type="protein sequence ID" value="KAJ6645964.1"/>
    <property type="molecule type" value="Genomic_DNA"/>
</dbReference>
<evidence type="ECO:0000259" key="12">
    <source>
        <dbReference type="PROSITE" id="PS50262"/>
    </source>
</evidence>
<dbReference type="CDD" id="cd00637">
    <property type="entry name" value="7tm_classA_rhodopsin-like"/>
    <property type="match status" value="1"/>
</dbReference>
<name>A0A9Q0NAS0_9DIPT</name>
<evidence type="ECO:0000256" key="2">
    <source>
        <dbReference type="ARBA" id="ARBA00010663"/>
    </source>
</evidence>
<keyword evidence="4 11" id="KW-1133">Transmembrane helix</keyword>
<keyword evidence="8 9" id="KW-0807">Transducer</keyword>
<accession>A0A9Q0NAS0</accession>
<evidence type="ECO:0000256" key="6">
    <source>
        <dbReference type="ARBA" id="ARBA00023136"/>
    </source>
</evidence>
<keyword evidence="5 9" id="KW-0297">G-protein coupled receptor</keyword>
<evidence type="ECO:0000313" key="14">
    <source>
        <dbReference type="Proteomes" id="UP001151699"/>
    </source>
</evidence>
<dbReference type="Proteomes" id="UP001151699">
    <property type="component" value="Chromosome A"/>
</dbReference>
<gene>
    <name evidence="13" type="primary">cckar_1</name>
    <name evidence="13" type="ORF">Bhyg_01173</name>
</gene>
<dbReference type="InterPro" id="IPR000276">
    <property type="entry name" value="GPCR_Rhodpsn"/>
</dbReference>
<feature type="transmembrane region" description="Helical" evidence="11">
    <location>
        <begin position="396"/>
        <end position="420"/>
    </location>
</feature>
<feature type="region of interest" description="Disordered" evidence="10">
    <location>
        <begin position="320"/>
        <end position="352"/>
    </location>
</feature>
<feature type="transmembrane region" description="Helical" evidence="11">
    <location>
        <begin position="55"/>
        <end position="78"/>
    </location>
</feature>
<dbReference type="PROSITE" id="PS00237">
    <property type="entry name" value="G_PROTEIN_RECEP_F1_1"/>
    <property type="match status" value="1"/>
</dbReference>
<feature type="transmembrane region" description="Helical" evidence="11">
    <location>
        <begin position="150"/>
        <end position="171"/>
    </location>
</feature>
<keyword evidence="7 9" id="KW-0675">Receptor</keyword>
<dbReference type="PANTHER" id="PTHR24238">
    <property type="entry name" value="G-PROTEIN COUPLED RECEPTOR"/>
    <property type="match status" value="1"/>
</dbReference>
<keyword evidence="6 11" id="KW-0472">Membrane</keyword>
<dbReference type="Gene3D" id="1.20.1070.10">
    <property type="entry name" value="Rhodopsin 7-helix transmembrane proteins"/>
    <property type="match status" value="1"/>
</dbReference>
<reference evidence="13" key="1">
    <citation type="submission" date="2022-07" db="EMBL/GenBank/DDBJ databases">
        <authorList>
            <person name="Trinca V."/>
            <person name="Uliana J.V.C."/>
            <person name="Torres T.T."/>
            <person name="Ward R.J."/>
            <person name="Monesi N."/>
        </authorList>
    </citation>
    <scope>NUCLEOTIDE SEQUENCE</scope>
    <source>
        <strain evidence="13">HSMRA1968</strain>
        <tissue evidence="13">Whole embryos</tissue>
    </source>
</reference>
<keyword evidence="14" id="KW-1185">Reference proteome</keyword>
<dbReference type="InterPro" id="IPR017452">
    <property type="entry name" value="GPCR_Rhodpsn_7TM"/>
</dbReference>
<feature type="compositionally biased region" description="Low complexity" evidence="10">
    <location>
        <begin position="334"/>
        <end position="344"/>
    </location>
</feature>
<dbReference type="AlphaFoldDB" id="A0A9Q0NAS0"/>
<feature type="domain" description="G-protein coupled receptors family 1 profile" evidence="12">
    <location>
        <begin position="71"/>
        <end position="417"/>
    </location>
</feature>
<evidence type="ECO:0000256" key="9">
    <source>
        <dbReference type="RuleBase" id="RU000688"/>
    </source>
</evidence>
<sequence length="441" mass="50457">MIKRLKKMDINNGNIISDLLIDIDENLPFIRAQTRKTLPGWLDYSLIVLTDSQRLGIVVAAIFLCVLSVVANLATIIVNVKRNIRPFFRTCLLSLACSDLLTSIFQTLTYVSQLSNEYTPVWVSEFCHKFENFTSNLCGIQVLGELMCCFIPFVTTLAILVNSFTLVGIAVDRYLAIRRWVKGTWEPSKLFCSAGAVFLWGLAAGISSPMISSYYIAEFYIVFTDPHNRSHMIDIEEAEMCTSEKEPNQYYYSVVFFVIFLPLLIAFLWLNAILAMEIFSRRRPIPTSLHAPAITINDDHSVEKRTSETNTVISDGPAKLEKKLRPGSGSAEMSTSTTNQTNNSAQKRPKTSREIRQMRMFKVIIVIMITFFVCRLPTWMFLLYKLFHVANTNLHWMLQYCLGLLSITNCVLNPLLYTFLTETIQYSFFFATKIKGFWIRK</sequence>
<dbReference type="OrthoDB" id="5957382at2759"/>
<dbReference type="PANTHER" id="PTHR24238:SF58">
    <property type="entry name" value="FI22604P1"/>
    <property type="match status" value="1"/>
</dbReference>
<dbReference type="PROSITE" id="PS50262">
    <property type="entry name" value="G_PROTEIN_RECEP_F1_2"/>
    <property type="match status" value="1"/>
</dbReference>
<feature type="transmembrane region" description="Helical" evidence="11">
    <location>
        <begin position="250"/>
        <end position="274"/>
    </location>
</feature>
<evidence type="ECO:0000313" key="13">
    <source>
        <dbReference type="EMBL" id="KAJ6645964.1"/>
    </source>
</evidence>
<evidence type="ECO:0000256" key="1">
    <source>
        <dbReference type="ARBA" id="ARBA00004141"/>
    </source>
</evidence>
<comment type="caution">
    <text evidence="13">The sequence shown here is derived from an EMBL/GenBank/DDBJ whole genome shotgun (WGS) entry which is preliminary data.</text>
</comment>